<name>A0AAP0K9L8_9MAGN</name>
<comment type="caution">
    <text evidence="1">The sequence shown here is derived from an EMBL/GenBank/DDBJ whole genome shotgun (WGS) entry which is preliminary data.</text>
</comment>
<dbReference type="Proteomes" id="UP001419268">
    <property type="component" value="Unassembled WGS sequence"/>
</dbReference>
<dbReference type="EMBL" id="JBBNAG010000003">
    <property type="protein sequence ID" value="KAK9147905.1"/>
    <property type="molecule type" value="Genomic_DNA"/>
</dbReference>
<keyword evidence="2" id="KW-1185">Reference proteome</keyword>
<evidence type="ECO:0000313" key="1">
    <source>
        <dbReference type="EMBL" id="KAK9147905.1"/>
    </source>
</evidence>
<protein>
    <submittedName>
        <fullName evidence="1">Uncharacterized protein</fullName>
    </submittedName>
</protein>
<dbReference type="AlphaFoldDB" id="A0AAP0K9L8"/>
<proteinExistence type="predicted"/>
<reference evidence="1 2" key="1">
    <citation type="submission" date="2024-01" db="EMBL/GenBank/DDBJ databases">
        <title>Genome assemblies of Stephania.</title>
        <authorList>
            <person name="Yang L."/>
        </authorList>
    </citation>
    <scope>NUCLEOTIDE SEQUENCE [LARGE SCALE GENOMIC DNA]</scope>
    <source>
        <strain evidence="1">JXDWG</strain>
        <tissue evidence="1">Leaf</tissue>
    </source>
</reference>
<sequence length="81" mass="9138">MSPLPSTNIAIISLPLYFSYKKVVSICRRSLQYLNALIDASNVKNTRKIEDALSLSHQQLIVYVTTQFLSPTLILQSRQPS</sequence>
<gene>
    <name evidence="1" type="ORF">Scep_006662</name>
</gene>
<evidence type="ECO:0000313" key="2">
    <source>
        <dbReference type="Proteomes" id="UP001419268"/>
    </source>
</evidence>
<accession>A0AAP0K9L8</accession>
<organism evidence="1 2">
    <name type="scientific">Stephania cephalantha</name>
    <dbReference type="NCBI Taxonomy" id="152367"/>
    <lineage>
        <taxon>Eukaryota</taxon>
        <taxon>Viridiplantae</taxon>
        <taxon>Streptophyta</taxon>
        <taxon>Embryophyta</taxon>
        <taxon>Tracheophyta</taxon>
        <taxon>Spermatophyta</taxon>
        <taxon>Magnoliopsida</taxon>
        <taxon>Ranunculales</taxon>
        <taxon>Menispermaceae</taxon>
        <taxon>Menispermoideae</taxon>
        <taxon>Cissampelideae</taxon>
        <taxon>Stephania</taxon>
    </lineage>
</organism>